<evidence type="ECO:0000256" key="1">
    <source>
        <dbReference type="SAM" id="Phobius"/>
    </source>
</evidence>
<feature type="transmembrane region" description="Helical" evidence="1">
    <location>
        <begin position="127"/>
        <end position="144"/>
    </location>
</feature>
<feature type="transmembrane region" description="Helical" evidence="1">
    <location>
        <begin position="92"/>
        <end position="115"/>
    </location>
</feature>
<reference evidence="2 3" key="1">
    <citation type="submission" date="2020-04" db="EMBL/GenBank/DDBJ databases">
        <title>Acinetobacter Taxon 24.</title>
        <authorList>
            <person name="Nemec A."/>
            <person name="Radolfova-Krizova L."/>
            <person name="Higgins P.G."/>
            <person name="Spanelova P."/>
        </authorList>
    </citation>
    <scope>NUCLEOTIDE SEQUENCE [LARGE SCALE GENOMIC DNA]</scope>
    <source>
        <strain evidence="2 3">ANC 5380</strain>
    </source>
</reference>
<keyword evidence="1" id="KW-1133">Transmembrane helix</keyword>
<feature type="transmembrane region" description="Helical" evidence="1">
    <location>
        <begin position="26"/>
        <end position="49"/>
    </location>
</feature>
<keyword evidence="1" id="KW-0812">Transmembrane</keyword>
<proteinExistence type="predicted"/>
<protein>
    <submittedName>
        <fullName evidence="2">Uncharacterized protein</fullName>
    </submittedName>
</protein>
<name>A0A7Y2WBX6_9GAMM</name>
<accession>A0A7Y2WBX6</accession>
<feature type="transmembrane region" description="Helical" evidence="1">
    <location>
        <begin position="61"/>
        <end position="80"/>
    </location>
</feature>
<dbReference type="Proteomes" id="UP000569202">
    <property type="component" value="Unassembled WGS sequence"/>
</dbReference>
<evidence type="ECO:0000313" key="2">
    <source>
        <dbReference type="EMBL" id="NNH78817.1"/>
    </source>
</evidence>
<dbReference type="RefSeq" id="WP_171541012.1">
    <property type="nucleotide sequence ID" value="NZ_JABERL010000056.1"/>
</dbReference>
<sequence>MTDLANIKAPISLVGVSQQQEANRKFFLITGGMMAVGVILATIMPTGLHTSLSQNLIKTTAVSYICFSILYSFMCLYRFLAKKKLVRTLKEIVLTLLFLLWLYDFSVLIDWALIATDRDLDAVPSNIIAYSLIALFVVFQTIILRKDKN</sequence>
<evidence type="ECO:0000313" key="3">
    <source>
        <dbReference type="Proteomes" id="UP000569202"/>
    </source>
</evidence>
<keyword evidence="1" id="KW-0472">Membrane</keyword>
<dbReference type="EMBL" id="JABERL010000056">
    <property type="protein sequence ID" value="NNH78817.1"/>
    <property type="molecule type" value="Genomic_DNA"/>
</dbReference>
<dbReference type="AlphaFoldDB" id="A0A7Y2WBX6"/>
<organism evidence="2 3">
    <name type="scientific">Acinetobacter terrae</name>
    <dbReference type="NCBI Taxonomy" id="2731247"/>
    <lineage>
        <taxon>Bacteria</taxon>
        <taxon>Pseudomonadati</taxon>
        <taxon>Pseudomonadota</taxon>
        <taxon>Gammaproteobacteria</taxon>
        <taxon>Moraxellales</taxon>
        <taxon>Moraxellaceae</taxon>
        <taxon>Acinetobacter</taxon>
        <taxon>Acinetobacter Taxon 24</taxon>
    </lineage>
</organism>
<comment type="caution">
    <text evidence="2">The sequence shown here is derived from an EMBL/GenBank/DDBJ whole genome shotgun (WGS) entry which is preliminary data.</text>
</comment>
<gene>
    <name evidence="2" type="ORF">HLH17_14425</name>
</gene>